<organism evidence="5 6">
    <name type="scientific">Phyllobacterium trifolii</name>
    <dbReference type="NCBI Taxonomy" id="300193"/>
    <lineage>
        <taxon>Bacteria</taxon>
        <taxon>Pseudomonadati</taxon>
        <taxon>Pseudomonadota</taxon>
        <taxon>Alphaproteobacteria</taxon>
        <taxon>Hyphomicrobiales</taxon>
        <taxon>Phyllobacteriaceae</taxon>
        <taxon>Phyllobacterium</taxon>
    </lineage>
</organism>
<dbReference type="PROSITE" id="PS50292">
    <property type="entry name" value="PEROXIDASE_3"/>
    <property type="match status" value="1"/>
</dbReference>
<feature type="compositionally biased region" description="Acidic residues" evidence="4">
    <location>
        <begin position="2829"/>
        <end position="2840"/>
    </location>
</feature>
<dbReference type="SUPFAM" id="SSF48113">
    <property type="entry name" value="Heme-dependent peroxidases"/>
    <property type="match status" value="1"/>
</dbReference>
<dbReference type="GO" id="GO:0005509">
    <property type="term" value="F:calcium ion binding"/>
    <property type="evidence" value="ECO:0007669"/>
    <property type="project" value="InterPro"/>
</dbReference>
<evidence type="ECO:0000256" key="4">
    <source>
        <dbReference type="SAM" id="MobiDB-lite"/>
    </source>
</evidence>
<reference evidence="5 6" key="1">
    <citation type="submission" date="2020-08" db="EMBL/GenBank/DDBJ databases">
        <title>Genomic Encyclopedia of Type Strains, Phase III (KMG-III): the genomes of soil and plant-associated and newly described type strains.</title>
        <authorList>
            <person name="Whitman W."/>
        </authorList>
    </citation>
    <scope>NUCLEOTIDE SEQUENCE [LARGE SCALE GENOMIC DNA]</scope>
    <source>
        <strain evidence="5 6">CECT 7015</strain>
    </source>
</reference>
<feature type="non-terminal residue" evidence="5">
    <location>
        <position position="2995"/>
    </location>
</feature>
<dbReference type="Proteomes" id="UP000554520">
    <property type="component" value="Unassembled WGS sequence"/>
</dbReference>
<comment type="caution">
    <text evidence="5">The sequence shown here is derived from an EMBL/GenBank/DDBJ whole genome shotgun (WGS) entry which is preliminary data.</text>
</comment>
<proteinExistence type="predicted"/>
<evidence type="ECO:0000313" key="5">
    <source>
        <dbReference type="EMBL" id="MBB3146639.1"/>
    </source>
</evidence>
<comment type="subcellular location">
    <subcellularLocation>
        <location evidence="1">Secreted</location>
    </subcellularLocation>
</comment>
<keyword evidence="6" id="KW-1185">Reference proteome</keyword>
<dbReference type="Gene3D" id="2.150.10.10">
    <property type="entry name" value="Serralysin-like metalloprotease, C-terminal"/>
    <property type="match status" value="8"/>
</dbReference>
<dbReference type="InterPro" id="IPR010255">
    <property type="entry name" value="Haem_peroxidase_sf"/>
</dbReference>
<dbReference type="PROSITE" id="PS00330">
    <property type="entry name" value="HEMOLYSIN_CALCIUM"/>
    <property type="match status" value="7"/>
</dbReference>
<gene>
    <name evidence="5" type="ORF">FHS21_003055</name>
</gene>
<dbReference type="InterPro" id="IPR037120">
    <property type="entry name" value="Haem_peroxidase_sf_animal"/>
</dbReference>
<keyword evidence="3" id="KW-0325">Glycoprotein</keyword>
<dbReference type="GO" id="GO:0020037">
    <property type="term" value="F:heme binding"/>
    <property type="evidence" value="ECO:0007669"/>
    <property type="project" value="InterPro"/>
</dbReference>
<dbReference type="InterPro" id="IPR019791">
    <property type="entry name" value="Haem_peroxidase_animal"/>
</dbReference>
<dbReference type="GO" id="GO:0004601">
    <property type="term" value="F:peroxidase activity"/>
    <property type="evidence" value="ECO:0007669"/>
    <property type="project" value="InterPro"/>
</dbReference>
<evidence type="ECO:0000256" key="1">
    <source>
        <dbReference type="ARBA" id="ARBA00004613"/>
    </source>
</evidence>
<name>A0A839UE03_9HYPH</name>
<dbReference type="InterPro" id="IPR018511">
    <property type="entry name" value="Hemolysin-typ_Ca-bd_CS"/>
</dbReference>
<dbReference type="Pfam" id="PF00353">
    <property type="entry name" value="HemolysinCabind"/>
    <property type="match status" value="15"/>
</dbReference>
<dbReference type="Pfam" id="PF22825">
    <property type="entry name" value="HpiC1-like"/>
    <property type="match status" value="1"/>
</dbReference>
<dbReference type="InterPro" id="IPR054720">
    <property type="entry name" value="HpiC1"/>
</dbReference>
<dbReference type="RefSeq" id="WP_281386099.1">
    <property type="nucleotide sequence ID" value="NZ_JACHXN010000009.1"/>
</dbReference>
<accession>A0A839UE03</accession>
<evidence type="ECO:0000256" key="2">
    <source>
        <dbReference type="ARBA" id="ARBA00022525"/>
    </source>
</evidence>
<dbReference type="GO" id="GO:0005576">
    <property type="term" value="C:extracellular region"/>
    <property type="evidence" value="ECO:0007669"/>
    <property type="project" value="UniProtKB-SubCell"/>
</dbReference>
<evidence type="ECO:0000313" key="6">
    <source>
        <dbReference type="Proteomes" id="UP000554520"/>
    </source>
</evidence>
<dbReference type="InterPro" id="IPR011049">
    <property type="entry name" value="Serralysin-like_metalloprot_C"/>
</dbReference>
<sequence>MVSYIRSDLDFILAQIKIAEAHAAGQPLYGPGGLIPTYNLAWGLRTVNGEYNNLLHPEWGSADNPFPEPLGTDYRPAEGTPLDMDGPGPAPAIPTAPNYNPSNNPGSIVVDGSLRTISNLLVDQTLDNPAAIMVALQRAGVTPPVGTTLLQVAATIKAAYQPVKPFVEIAEAAHLADVSAQRTLVAAQEALPPVQADIDAAQAAADATAAASALADANLAAARGPLDALLEANGIAMDGDNISLPNVAPDEGLSASFNSWFTLFGQFFDHGLDLVGKGGSGTVFIPLQPDDPLYDPTSPTNFMVLTRATVGAGPDNTMGTADDIRPINTTTPFVDQNQTYTSHASHQVFLREYAMVDGRPQATGGLLDGTNGGLPTWGEIKAQARAMLGIDLTDYHVGNLPLLATDEYGNFIPNPTTGFPQVVMAPDATHPAPWLASGTPGAPLSMVTVTDPDNNPATPPVVTHLAVRTGHAFLDDIAHTAVPVGKIADGDIEVGLANPANGTTEYDNELLDAHFVTGDGRGNENIGLTTVHHVFHSEHNRLLEHTKTTTLETRDVAFVNEWLDVPLTAAQVTTLTTGDPAALATLGTQLNWDGERLFQAAKFGTEMQYQHLVFEEFARKIQPNINVFLVPDGYDVTIDPTIVAEFAHVVYRFGHSMLTESIDRFDPTFTADHIGLIEGFLNPLEFASLPAEEMAGSIIRGMTRQVGNHIDEFVTSALRNNLLGLPLDLATINLARGRDTGVPSLNEARAQFYEATDQNSLLKPYESWVDFAGHLKNEASIINFIAAYGTHESIVNATTIEAKRDAAFALIGLSAPTDTDPAVIGNAGFESDSLVSGQSGVFDDPRGNYTMTAPTGWTMTGTGGLFAPVATIVNPAGLQGTNVAWLGQDGLLSQVTGETLEAGVSYRLSLDIGDRTDGAFPGGVVRLISSDGTILATQVLAAPADGQWSAVTIETGPIAAGLLVGQGLRIEIQQTGGTADQMLVDDIHLDVVRPTAALDEEDRLAFLNGTGAYATDLGGLNNVDLWIGGLAEETMPFGGMLGSTFNFVFETQMERLQNGDRFYYLQRLDGLHLFGEMEANSFAAMIMRNTDATHLPSDVFSTPGLILEIDRTKQYNPDLGAAGADGILVDDPTTTTVNEAADNRTGVDGIAGTADDHLGNDPLGGGILTPLVIRNNPATTGADTNYLRYTGDEHVVLGGTDVGNAFNPSGNDILIASIGDDTLFGDSGNDRLEGGFGNDIINGGDGDDIIRDTGGDDNIKGGAGHDVIHAGPGLDLVLGGDGQDFVILGTDMGSEVFGGTGNDFILGNKNAERILGNEGDDWLETGTFDGAPGDNFDEIFAHDGIDGNDVFLGDGGFDEFIGEGGDDIFVGSPGRGKMAGMSGFDWATYKDNVSGVNADLSIPIIFDEAPTLPENAALDEFESVQGLSGTRFNDVLHGSNEDATTMLPLAQGGSTGYLGSALDAQGIALIAGLDAVVGAGVTSFAAGDIILGGDGSDMIQGNAGDDIIDGDKWLNVRISVRTSVGPNGGTGPELYTASGMNGPVTVGGITKPLSAWMLEGTFNPGQLVIVREILSDTTAGDIDTAAFQGARGEYAFSATADGQVIVTHAIEDALDGSDRLRNIERVQFATGNALNIIVGTPGNDVPLNGTAQDDLILGLAGADTLNGLAGDDILVGGADGSTSTSTAGSYADNFNTNSFGNSTGITNWGPDWAETGDNNNPSNGQIQIDDDVANVLAFVTGDGAQIQRTVNLANAATASLSYSINELGLDASDDSITVFFSRDGVNFVQVDEIISTTNTVALRNIDLTLVGTGPFTANAAIRFVASSFEAGDSVNIDNLVVNFTTVTINTAGDTLNGGLGNDTYSFTLGDGSDIINEAVNATSGGTADRISILAPSTGIDPETGLPILTINSLSMADSSTTNDAGSLVITYGLPSGATTVAQQITVNDHFAGANAQTGVELINFNGAVYQGYALGAADYLISREEGNANLSASTANNVIVGESSADDITGGLGNDLIFGAAGDNDLVGGDGDDLLVGGTGAGDDDELDSRLNAAGDDFAGALGADTMIGGAGDDTYGIDDLLDVVVEAAGEGTDEVQTFLATLSIETMANVENLTYMGVDADQFVGTGNAGNNVISGGQLADTLSGLAGNDTLDGDLGADTMIGGDGNDVYVVDEAGDVVTETNADLVTGGTDRVESDIDYTLAANLENLDLNGTAVVGRGNALNNVINGNGQANQLFGGTGNDTLAGDDGNDLLDGGSGNDTLNGGDDNDTIIGGAGDDTIDVGGGVNTIIYNSVGFGADVINSFDAAGGTPASQDRIDLSGLGVTAANFSQRVFESQVGGNSIITIRENGAASAIQGTIQINGVTNANIDATDFTLAAAAPTVPVAGATNGNNTINGTAADNLINGLGGNDTLNGLGGNDVINGGEGADTLNGGDGNDTLSGGIGSDAGSAVDNFGTAVYTNSNGTIPFAGGWTESGAGEATSPTAGDIQIAGGRLRFGEGIDGDEIIQRSINLAGATAASLSFTYEGDDLDAGESVAVEAFNGTIWQLLGTLGGDTNGNANFTAPLTAAHTAIRLRAIGTYEGGENFYVDNLTVNATIPGLNAGVDTINGGAGDDTIIWNANPSGATDGRDIVDGGTEGAAGDTFVVNGNASVETFRIYAMTGGQNSALATLLGTTFAAGTEIVITRTVGTTTTVVAELSEIEEIRVNGADPSANGTSGGDSFQVIGDFSATSLRLNTITIDGDAGDDTIDISSLNSAHRIVFKSNGGNDTIIGTLRPQDVVELPDGSTVADYEVTIEDGVTTMTNGTHTIKFTAPDGMPQIGGDPVDDEDDEEETELPGGDGGTDDDDDVPTPETGSDSPGAPVVGTANADVLLGTANGETIIALGGSDTVMGGAGADVIRGDEGDDFISAQDGDDMAFGGAGSDDVLGGAGNDMLYGDAGSDRIFGDAGNDLINTGSGDDTAHGGDGNDMFVAEASDGNDNYYGDAGSDT</sequence>
<dbReference type="GO" id="GO:0006979">
    <property type="term" value="P:response to oxidative stress"/>
    <property type="evidence" value="ECO:0007669"/>
    <property type="project" value="InterPro"/>
</dbReference>
<dbReference type="Gene3D" id="1.10.640.10">
    <property type="entry name" value="Haem peroxidase domain superfamily, animal type"/>
    <property type="match status" value="2"/>
</dbReference>
<dbReference type="Pfam" id="PF03098">
    <property type="entry name" value="An_peroxidase"/>
    <property type="match status" value="2"/>
</dbReference>
<dbReference type="PRINTS" id="PR00313">
    <property type="entry name" value="CABNDNGRPT"/>
</dbReference>
<keyword evidence="2" id="KW-0964">Secreted</keyword>
<dbReference type="EMBL" id="JACHXN010000009">
    <property type="protein sequence ID" value="MBB3146639.1"/>
    <property type="molecule type" value="Genomic_DNA"/>
</dbReference>
<evidence type="ECO:0000256" key="3">
    <source>
        <dbReference type="ARBA" id="ARBA00023180"/>
    </source>
</evidence>
<dbReference type="CDD" id="cd09821">
    <property type="entry name" value="An_peroxidase_bacterial_2"/>
    <property type="match status" value="1"/>
</dbReference>
<feature type="region of interest" description="Disordered" evidence="4">
    <location>
        <begin position="77"/>
        <end position="104"/>
    </location>
</feature>
<feature type="region of interest" description="Disordered" evidence="4">
    <location>
        <begin position="2811"/>
        <end position="2870"/>
    </location>
</feature>
<protein>
    <submittedName>
        <fullName evidence="5">Ca2+-binding RTX toxin-like protein</fullName>
    </submittedName>
</protein>
<dbReference type="PANTHER" id="PTHR11475:SF4">
    <property type="entry name" value="CHORION PEROXIDASE"/>
    <property type="match status" value="1"/>
</dbReference>
<dbReference type="SUPFAM" id="SSF51120">
    <property type="entry name" value="beta-Roll"/>
    <property type="match status" value="6"/>
</dbReference>
<dbReference type="InterPro" id="IPR001343">
    <property type="entry name" value="Hemolysn_Ca-bd"/>
</dbReference>
<dbReference type="PANTHER" id="PTHR11475">
    <property type="entry name" value="OXIDASE/PEROXIDASE"/>
    <property type="match status" value="1"/>
</dbReference>